<feature type="compositionally biased region" description="Polar residues" evidence="2">
    <location>
        <begin position="139"/>
        <end position="149"/>
    </location>
</feature>
<feature type="domain" description="Teneurin-like YD-shell" evidence="4">
    <location>
        <begin position="506"/>
        <end position="668"/>
    </location>
</feature>
<dbReference type="NCBIfam" id="TIGR03696">
    <property type="entry name" value="Rhs_assc_core"/>
    <property type="match status" value="1"/>
</dbReference>
<keyword evidence="1" id="KW-0677">Repeat</keyword>
<dbReference type="Pfam" id="PF20148">
    <property type="entry name" value="DUF6531"/>
    <property type="match status" value="1"/>
</dbReference>
<keyword evidence="6" id="KW-1185">Reference proteome</keyword>
<protein>
    <recommendedName>
        <fullName evidence="7">RHS repeat-associated core domain-containing protein</fullName>
    </recommendedName>
</protein>
<dbReference type="InterPro" id="IPR045351">
    <property type="entry name" value="DUF6531"/>
</dbReference>
<dbReference type="InterPro" id="IPR050708">
    <property type="entry name" value="T6SS_VgrG/RHS"/>
</dbReference>
<evidence type="ECO:0008006" key="7">
    <source>
        <dbReference type="Google" id="ProtNLM"/>
    </source>
</evidence>
<dbReference type="NCBIfam" id="TIGR01643">
    <property type="entry name" value="YD_repeat_2x"/>
    <property type="match status" value="15"/>
</dbReference>
<feature type="compositionally biased region" description="Gly residues" evidence="2">
    <location>
        <begin position="153"/>
        <end position="163"/>
    </location>
</feature>
<proteinExistence type="predicted"/>
<evidence type="ECO:0000256" key="1">
    <source>
        <dbReference type="ARBA" id="ARBA00022737"/>
    </source>
</evidence>
<evidence type="ECO:0000259" key="4">
    <source>
        <dbReference type="Pfam" id="PF25023"/>
    </source>
</evidence>
<evidence type="ECO:0000259" key="3">
    <source>
        <dbReference type="Pfam" id="PF20148"/>
    </source>
</evidence>
<name>A0ABP6ZTX7_9ACTN</name>
<comment type="caution">
    <text evidence="5">The sequence shown here is derived from an EMBL/GenBank/DDBJ whole genome shotgun (WGS) entry which is preliminary data.</text>
</comment>
<organism evidence="5 6">
    <name type="scientific">Microlunatus ginsengisoli</name>
    <dbReference type="NCBI Taxonomy" id="363863"/>
    <lineage>
        <taxon>Bacteria</taxon>
        <taxon>Bacillati</taxon>
        <taxon>Actinomycetota</taxon>
        <taxon>Actinomycetes</taxon>
        <taxon>Propionibacteriales</taxon>
        <taxon>Propionibacteriaceae</taxon>
        <taxon>Microlunatus</taxon>
    </lineage>
</organism>
<dbReference type="RefSeq" id="WP_344804361.1">
    <property type="nucleotide sequence ID" value="NZ_BAABAB010000015.1"/>
</dbReference>
<feature type="region of interest" description="Disordered" evidence="2">
    <location>
        <begin position="116"/>
        <end position="187"/>
    </location>
</feature>
<reference evidence="6" key="1">
    <citation type="journal article" date="2019" name="Int. J. Syst. Evol. Microbiol.">
        <title>The Global Catalogue of Microorganisms (GCM) 10K type strain sequencing project: providing services to taxonomists for standard genome sequencing and annotation.</title>
        <authorList>
            <consortium name="The Broad Institute Genomics Platform"/>
            <consortium name="The Broad Institute Genome Sequencing Center for Infectious Disease"/>
            <person name="Wu L."/>
            <person name="Ma J."/>
        </authorList>
    </citation>
    <scope>NUCLEOTIDE SEQUENCE [LARGE SCALE GENOMIC DNA]</scope>
    <source>
        <strain evidence="6">JCM 16929</strain>
    </source>
</reference>
<evidence type="ECO:0000313" key="5">
    <source>
        <dbReference type="EMBL" id="GAA3619405.1"/>
    </source>
</evidence>
<dbReference type="Pfam" id="PF25023">
    <property type="entry name" value="TEN_YD-shell"/>
    <property type="match status" value="1"/>
</dbReference>
<gene>
    <name evidence="5" type="ORF">GCM10022236_22040</name>
</gene>
<dbReference type="PANTHER" id="PTHR32305:SF15">
    <property type="entry name" value="PROTEIN RHSA-RELATED"/>
    <property type="match status" value="1"/>
</dbReference>
<evidence type="ECO:0000256" key="2">
    <source>
        <dbReference type="SAM" id="MobiDB-lite"/>
    </source>
</evidence>
<dbReference type="InterPro" id="IPR022385">
    <property type="entry name" value="Rhs_assc_core"/>
</dbReference>
<dbReference type="EMBL" id="BAABAB010000015">
    <property type="protein sequence ID" value="GAA3619405.1"/>
    <property type="molecule type" value="Genomic_DNA"/>
</dbReference>
<accession>A0ABP6ZTX7</accession>
<dbReference type="Gene3D" id="2.180.10.10">
    <property type="entry name" value="RHS repeat-associated core"/>
    <property type="match status" value="6"/>
</dbReference>
<evidence type="ECO:0000313" key="6">
    <source>
        <dbReference type="Proteomes" id="UP001501490"/>
    </source>
</evidence>
<dbReference type="InterPro" id="IPR031325">
    <property type="entry name" value="RHS_repeat"/>
</dbReference>
<feature type="domain" description="DUF6531" evidence="3">
    <location>
        <begin position="290"/>
        <end position="363"/>
    </location>
</feature>
<dbReference type="Proteomes" id="UP001501490">
    <property type="component" value="Unassembled WGS sequence"/>
</dbReference>
<dbReference type="SUPFAM" id="SSF50960">
    <property type="entry name" value="TolB, C-terminal domain"/>
    <property type="match status" value="1"/>
</dbReference>
<dbReference type="SUPFAM" id="SSF63829">
    <property type="entry name" value="Calcium-dependent phosphotriesterase"/>
    <property type="match status" value="1"/>
</dbReference>
<dbReference type="InterPro" id="IPR056823">
    <property type="entry name" value="TEN-like_YD-shell"/>
</dbReference>
<dbReference type="PANTHER" id="PTHR32305">
    <property type="match status" value="1"/>
</dbReference>
<dbReference type="InterPro" id="IPR006530">
    <property type="entry name" value="YD"/>
</dbReference>
<sequence length="1853" mass="195059">MGDLGAIEEDVPFDFGVATVFATACDNAASAVDGQAGSRATWVSTGLTDFKGHFSELFRTNAATAAGDATELSARLREVATGVRKLAEEARKEQQRRETARAWKKEHDDRNIFEKGWDWATGGDDPPVGPPAAEPTIAGSPSVNRSRQTPAPGGSGGGGGGGTSSARPSKLRSFASSSKGANDDLRPKPAALRADFSSFESSCRWGRLDASGVFVGFDKWLAANDEDVTWATTVADAFAAAGGEGNVSTLSNSALAAALRAAGVDASRQDLTIEPPQAYGNPPTTGYANDPVNTSTGNFVENETDLAFPGAAALLVWGRSYNSFDPGTGGFGPGWSSLAEVGLTFDTEGVARFRLPDGRQLVFPRLGQGWDRAVGESVWLTAAPEDRLRVAGTDGSWWSFTAAGSLLSFGVGPEEDGNLVRIEHDAAGRLVRLEHGRGRSIDLDWGSVGGAERIVAASGSDGRTISYSYDADGRLTAAAGPLGSRTYRWAEFGGRHLIAAVLDADGVVEAENDYDQSGRVVAQRSPFGRTTRFAYLPGRVTVVSDADGTRSNTWIADDRGRLIGVVDADEHRQSTSYDRYGNPVLLTERDGSTTVHEYDGRGRRVRTVTPSGADLTWGYDEQDRVTTVVTEAGAVTGYGYTGEQRNPSTVTDPEGGITRLDWNRGLLRRVVDPTGVEVAYDYDAHGDLIATTDADGNTARLERDPAGRVTAAVTPSGRRTSYGYDPVSGLLISRLNPDGGLWAYEYTSGGRLTATVDPLGARTTVEHGEHGEETRTVDPIGRAITRTLDDLGNLASADLPDGSTWRFAHDALSRLVATTDPTGAVWTREYDPAGNLAATVDPTGGRRGVALDAGTGQVTVDDGEMSVVDGFDPLGRATTLGQPDGTAALLTYDRCGRPVEALDADGALTRYRRDPAGRIVDVTGPTGAVTRYAYDRCGRLAAVTDPLGGRTTIEYDADGRPVRQTLPTGEVATSEFDVCGRVVAHHRPGAGTSRYVYDLAGRVVETRDPRNGHRRFSYDAAGQLVTVTDGNGGVTRYTYDACGRAVEITNPVGGVTRRVFDAMNRCVAETDPIGRTTRAGYDPAGRLAWQDNPDGRRLSWTYDSAGRPVSMAVDGRTVTALTRDLRRRTVRIHDTTGDRPCEHELEWNGRGQLIRRARDGRELTWAYDAAGRRTSMTTPDGHTTRYGWDAADRLTWIDHPLLGRAVFDRDASGRLISATAGGIIQAWEHDDGHVVAHILTDGDGASRTAIERDADGRIVQIRRDDAAGPEITDYGYDGACQLVQARTRRDDGTGSLARWRYDPAGRLIAETVDEATRRHVYDLAGQLLATIDADGRRLTYDYDGAGRRTKVSDERGPIREFSWNATGYLTGITRHAAHSSNTTDQVRRTRVHADALGELADVDGATIFWDTAAYAGAPVLVGDTPILAAGPVTGIDDRWTAPGWRTGRATGGDPWAAADGGHALGDAELAVDGSGDLSVGGLDWLGARVYDPASRGFLSTDPVEPTTGAGWSGNPYSYAGNDPLHALDPTGLHPVTDAELQAYRDSNGLGGALNSAWNATKDWMKDNWEYVAGGAMVIAGGVLIATGVGGPVGMMLVSAGADTIIQKATTGSVDWGQVAVSGVLGGVGGGAALAAKAGATGLRAAVISGAYSGAIGGAGSGGYSYLRNPGPHTVGGFLLATGEGAGAGALMGGAGGAAGHGITTGIASLRGGVSTAAGHVGGGVADPGVGTATKTLNDVPTTPSAPSPAPVTAPRSSVNEGIYIVDSTDGVYVGQSNDIDRRLSEHVNAGKFTQDEVDKAARQEVLGGKTQREISEQTMIDRLGGKDELLNKVNPIGPKRVHLMPQPYSRPGL</sequence>
<dbReference type="Pfam" id="PF05593">
    <property type="entry name" value="RHS_repeat"/>
    <property type="match status" value="8"/>
</dbReference>